<dbReference type="EMBL" id="JAOYFB010000001">
    <property type="protein sequence ID" value="KAK4002564.1"/>
    <property type="molecule type" value="Genomic_DNA"/>
</dbReference>
<gene>
    <name evidence="1" type="ORF">OUZ56_004381</name>
</gene>
<accession>A0ABQ9YPL4</accession>
<name>A0ABQ9YPL4_9CRUS</name>
<evidence type="ECO:0000313" key="2">
    <source>
        <dbReference type="Proteomes" id="UP001234178"/>
    </source>
</evidence>
<protein>
    <submittedName>
        <fullName evidence="1">Uncharacterized protein</fullName>
    </submittedName>
</protein>
<reference evidence="1 2" key="1">
    <citation type="journal article" date="2023" name="Nucleic Acids Res.">
        <title>The hologenome of Daphnia magna reveals possible DNA methylation and microbiome-mediated evolution of the host genome.</title>
        <authorList>
            <person name="Chaturvedi A."/>
            <person name="Li X."/>
            <person name="Dhandapani V."/>
            <person name="Marshall H."/>
            <person name="Kissane S."/>
            <person name="Cuenca-Cambronero M."/>
            <person name="Asole G."/>
            <person name="Calvet F."/>
            <person name="Ruiz-Romero M."/>
            <person name="Marangio P."/>
            <person name="Guigo R."/>
            <person name="Rago D."/>
            <person name="Mirbahai L."/>
            <person name="Eastwood N."/>
            <person name="Colbourne J.K."/>
            <person name="Zhou J."/>
            <person name="Mallon E."/>
            <person name="Orsini L."/>
        </authorList>
    </citation>
    <scope>NUCLEOTIDE SEQUENCE [LARGE SCALE GENOMIC DNA]</scope>
    <source>
        <strain evidence="1">LRV0_1</strain>
    </source>
</reference>
<proteinExistence type="predicted"/>
<organism evidence="1 2">
    <name type="scientific">Daphnia magna</name>
    <dbReference type="NCBI Taxonomy" id="35525"/>
    <lineage>
        <taxon>Eukaryota</taxon>
        <taxon>Metazoa</taxon>
        <taxon>Ecdysozoa</taxon>
        <taxon>Arthropoda</taxon>
        <taxon>Crustacea</taxon>
        <taxon>Branchiopoda</taxon>
        <taxon>Diplostraca</taxon>
        <taxon>Cladocera</taxon>
        <taxon>Anomopoda</taxon>
        <taxon>Daphniidae</taxon>
        <taxon>Daphnia</taxon>
    </lineage>
</organism>
<dbReference type="Proteomes" id="UP001234178">
    <property type="component" value="Unassembled WGS sequence"/>
</dbReference>
<keyword evidence="2" id="KW-1185">Reference proteome</keyword>
<comment type="caution">
    <text evidence="1">The sequence shown here is derived from an EMBL/GenBank/DDBJ whole genome shotgun (WGS) entry which is preliminary data.</text>
</comment>
<evidence type="ECO:0000313" key="1">
    <source>
        <dbReference type="EMBL" id="KAK4002564.1"/>
    </source>
</evidence>
<sequence length="93" mass="10297">MGNYSTGNADVREFTSHNARLQRLWKVSGKHSGRIRLSLDSKMLARSCRESCIVKAAQLLPSRVYTRTVLKIGQRRRTGVISCAAAAMSEEGT</sequence>